<keyword evidence="2" id="KW-1185">Reference proteome</keyword>
<reference evidence="1" key="1">
    <citation type="submission" date="2020-07" db="EMBL/GenBank/DDBJ databases">
        <title>Clarias magur genome sequencing, assembly and annotation.</title>
        <authorList>
            <person name="Kushwaha B."/>
            <person name="Kumar R."/>
            <person name="Das P."/>
            <person name="Joshi C.G."/>
            <person name="Kumar D."/>
            <person name="Nagpure N.S."/>
            <person name="Pandey M."/>
            <person name="Agarwal S."/>
            <person name="Srivastava S."/>
            <person name="Singh M."/>
            <person name="Sahoo L."/>
            <person name="Jayasankar P."/>
            <person name="Meher P.K."/>
            <person name="Koringa P.G."/>
            <person name="Iquebal M.A."/>
            <person name="Das S.P."/>
            <person name="Bit A."/>
            <person name="Patnaik S."/>
            <person name="Patel N."/>
            <person name="Shah T.M."/>
            <person name="Hinsu A."/>
            <person name="Jena J.K."/>
        </authorList>
    </citation>
    <scope>NUCLEOTIDE SEQUENCE</scope>
    <source>
        <strain evidence="1">CIFAMagur01</strain>
        <tissue evidence="1">Testis</tissue>
    </source>
</reference>
<evidence type="ECO:0000313" key="2">
    <source>
        <dbReference type="Proteomes" id="UP000727407"/>
    </source>
</evidence>
<dbReference type="EMBL" id="QNUK01000115">
    <property type="protein sequence ID" value="KAF5901314.1"/>
    <property type="molecule type" value="Genomic_DNA"/>
</dbReference>
<comment type="caution">
    <text evidence="1">The sequence shown here is derived from an EMBL/GenBank/DDBJ whole genome shotgun (WGS) entry which is preliminary data.</text>
</comment>
<accession>A0A8J4UIT0</accession>
<protein>
    <submittedName>
        <fullName evidence="1">Uncharacterized protein</fullName>
    </submittedName>
</protein>
<evidence type="ECO:0000313" key="1">
    <source>
        <dbReference type="EMBL" id="KAF5901314.1"/>
    </source>
</evidence>
<organism evidence="1 2">
    <name type="scientific">Clarias magur</name>
    <name type="common">Asian catfish</name>
    <name type="synonym">Macropteronotus magur</name>
    <dbReference type="NCBI Taxonomy" id="1594786"/>
    <lineage>
        <taxon>Eukaryota</taxon>
        <taxon>Metazoa</taxon>
        <taxon>Chordata</taxon>
        <taxon>Craniata</taxon>
        <taxon>Vertebrata</taxon>
        <taxon>Euteleostomi</taxon>
        <taxon>Actinopterygii</taxon>
        <taxon>Neopterygii</taxon>
        <taxon>Teleostei</taxon>
        <taxon>Ostariophysi</taxon>
        <taxon>Siluriformes</taxon>
        <taxon>Clariidae</taxon>
        <taxon>Clarias</taxon>
    </lineage>
</organism>
<gene>
    <name evidence="1" type="ORF">DAT39_008944</name>
</gene>
<name>A0A8J4UIT0_CLAMG</name>
<dbReference type="Proteomes" id="UP000727407">
    <property type="component" value="Unassembled WGS sequence"/>
</dbReference>
<proteinExistence type="predicted"/>
<dbReference type="AlphaFoldDB" id="A0A8J4UIT0"/>
<feature type="non-terminal residue" evidence="1">
    <location>
        <position position="55"/>
    </location>
</feature>
<sequence>MFQALLIITHHALGTHCESQSCVLMYKLKTPPGDNSDRLDDMTLIGGQAGTPMTA</sequence>